<comment type="caution">
    <text evidence="3">The sequence shown here is derived from an EMBL/GenBank/DDBJ whole genome shotgun (WGS) entry which is preliminary data.</text>
</comment>
<sequence length="284" mass="31607">MTGNERTDVCSHMLGVISRGRAFSFCFLTKTPRISTLGAVLMLWMLFGRIAVLIRRAEAHSETVGPDPSLSSNVNQRENPELDLDPELSAASPVDVSQEFELVRDRLSKVSIPTQYRVHDSSAGIKQDCKPTLKVVSKCARFAETGLKQLSLITPDADGVCHINQGDLQALFTIFAAQSAYLKGEYSNLVVRSSFSAETSRIFRAFENNTSTFSESSLRNIRVAAELSSLSTRTGSTPSNFAPRRGFPRRRNGPPRFWDRNPRRGNHSPYSSDFPVRREDTTDN</sequence>
<protein>
    <submittedName>
        <fullName evidence="3">Uncharacterized protein</fullName>
    </submittedName>
</protein>
<reference evidence="3 4" key="1">
    <citation type="journal article" date="2021" name="Elife">
        <title>Chloroplast acquisition without the gene transfer in kleptoplastic sea slugs, Plakobranchus ocellatus.</title>
        <authorList>
            <person name="Maeda T."/>
            <person name="Takahashi S."/>
            <person name="Yoshida T."/>
            <person name="Shimamura S."/>
            <person name="Takaki Y."/>
            <person name="Nagai Y."/>
            <person name="Toyoda A."/>
            <person name="Suzuki Y."/>
            <person name="Arimoto A."/>
            <person name="Ishii H."/>
            <person name="Satoh N."/>
            <person name="Nishiyama T."/>
            <person name="Hasebe M."/>
            <person name="Maruyama T."/>
            <person name="Minagawa J."/>
            <person name="Obokata J."/>
            <person name="Shigenobu S."/>
        </authorList>
    </citation>
    <scope>NUCLEOTIDE SEQUENCE [LARGE SCALE GENOMIC DNA]</scope>
</reference>
<evidence type="ECO:0000256" key="2">
    <source>
        <dbReference type="SAM" id="Phobius"/>
    </source>
</evidence>
<feature type="transmembrane region" description="Helical" evidence="2">
    <location>
        <begin position="34"/>
        <end position="54"/>
    </location>
</feature>
<evidence type="ECO:0000313" key="4">
    <source>
        <dbReference type="Proteomes" id="UP000762676"/>
    </source>
</evidence>
<keyword evidence="2" id="KW-0472">Membrane</keyword>
<keyword evidence="2" id="KW-1133">Transmembrane helix</keyword>
<name>A0AAV4ETX4_9GAST</name>
<dbReference type="EMBL" id="BMAT01010992">
    <property type="protein sequence ID" value="GFR64612.1"/>
    <property type="molecule type" value="Genomic_DNA"/>
</dbReference>
<keyword evidence="4" id="KW-1185">Reference proteome</keyword>
<feature type="compositionally biased region" description="Basic and acidic residues" evidence="1">
    <location>
        <begin position="275"/>
        <end position="284"/>
    </location>
</feature>
<feature type="region of interest" description="Disordered" evidence="1">
    <location>
        <begin position="232"/>
        <end position="284"/>
    </location>
</feature>
<accession>A0AAV4ETX4</accession>
<dbReference type="Proteomes" id="UP000762676">
    <property type="component" value="Unassembled WGS sequence"/>
</dbReference>
<evidence type="ECO:0000256" key="1">
    <source>
        <dbReference type="SAM" id="MobiDB-lite"/>
    </source>
</evidence>
<gene>
    <name evidence="3" type="ORF">ElyMa_005511500</name>
</gene>
<evidence type="ECO:0000313" key="3">
    <source>
        <dbReference type="EMBL" id="GFR64612.1"/>
    </source>
</evidence>
<dbReference type="AlphaFoldDB" id="A0AAV4ETX4"/>
<organism evidence="3 4">
    <name type="scientific">Elysia marginata</name>
    <dbReference type="NCBI Taxonomy" id="1093978"/>
    <lineage>
        <taxon>Eukaryota</taxon>
        <taxon>Metazoa</taxon>
        <taxon>Spiralia</taxon>
        <taxon>Lophotrochozoa</taxon>
        <taxon>Mollusca</taxon>
        <taxon>Gastropoda</taxon>
        <taxon>Heterobranchia</taxon>
        <taxon>Euthyneura</taxon>
        <taxon>Panpulmonata</taxon>
        <taxon>Sacoglossa</taxon>
        <taxon>Placobranchoidea</taxon>
        <taxon>Plakobranchidae</taxon>
        <taxon>Elysia</taxon>
    </lineage>
</organism>
<keyword evidence="2" id="KW-0812">Transmembrane</keyword>
<proteinExistence type="predicted"/>